<keyword evidence="11 13" id="KW-0968">Cytoplasmic vesicle</keyword>
<evidence type="ECO:0000313" key="18">
    <source>
        <dbReference type="EMBL" id="PFH57546.1"/>
    </source>
</evidence>
<dbReference type="InterPro" id="IPR011989">
    <property type="entry name" value="ARM-like"/>
</dbReference>
<dbReference type="FunFam" id="1.25.10.10:FF:000046">
    <property type="entry name" value="Coatomer subunit gamma"/>
    <property type="match status" value="1"/>
</dbReference>
<feature type="region of interest" description="Disordered" evidence="14">
    <location>
        <begin position="610"/>
        <end position="647"/>
    </location>
</feature>
<dbReference type="FunFam" id="2.60.40.1480:FF:000001">
    <property type="entry name" value="Coatomer subunit gamma"/>
    <property type="match status" value="1"/>
</dbReference>
<feature type="domain" description="Clathrin/coatomer adaptor adaptin-like N-terminal" evidence="15">
    <location>
        <begin position="21"/>
        <end position="554"/>
    </location>
</feature>
<proteinExistence type="inferred from homology"/>
<evidence type="ECO:0000256" key="8">
    <source>
        <dbReference type="ARBA" id="ARBA00022927"/>
    </source>
</evidence>
<dbReference type="InterPro" id="IPR013041">
    <property type="entry name" value="Clathrin_app_Ig-like_sf"/>
</dbReference>
<dbReference type="SUPFAM" id="SSF48371">
    <property type="entry name" value="ARM repeat"/>
    <property type="match status" value="1"/>
</dbReference>
<dbReference type="GO" id="GO:0006891">
    <property type="term" value="P:intra-Golgi vesicle-mediated transport"/>
    <property type="evidence" value="ECO:0007669"/>
    <property type="project" value="TreeGrafter"/>
</dbReference>
<comment type="similarity">
    <text evidence="2 13">Belongs to the COPG family.</text>
</comment>
<accession>A0A2A9P9P2</accession>
<comment type="subcellular location">
    <subcellularLocation>
        <location evidence="13">Cytoplasm</location>
    </subcellularLocation>
    <subcellularLocation>
        <location evidence="1 13">Golgi apparatus membrane</location>
        <topology evidence="1 13">Peripheral membrane protein</topology>
        <orientation evidence="1 13">Cytoplasmic side</orientation>
    </subcellularLocation>
    <subcellularLocation>
        <location evidence="13">Cytoplasmic vesicle</location>
        <location evidence="13">COPI-coated vesicle membrane</location>
        <topology evidence="13">Peripheral membrane protein</topology>
        <orientation evidence="13">Cytoplasmic side</orientation>
    </subcellularLocation>
</comment>
<dbReference type="GO" id="GO:0005793">
    <property type="term" value="C:endoplasmic reticulum-Golgi intermediate compartment"/>
    <property type="evidence" value="ECO:0007669"/>
    <property type="project" value="TreeGrafter"/>
</dbReference>
<feature type="compositionally biased region" description="Low complexity" evidence="14">
    <location>
        <begin position="619"/>
        <end position="630"/>
    </location>
</feature>
<evidence type="ECO:0000259" key="15">
    <source>
        <dbReference type="Pfam" id="PF01602"/>
    </source>
</evidence>
<dbReference type="Gene3D" id="2.60.40.1480">
    <property type="entry name" value="Coatomer, gamma subunit, appendage domain"/>
    <property type="match status" value="1"/>
</dbReference>
<evidence type="ECO:0000256" key="2">
    <source>
        <dbReference type="ARBA" id="ARBA00010720"/>
    </source>
</evidence>
<evidence type="ECO:0000256" key="1">
    <source>
        <dbReference type="ARBA" id="ARBA00004255"/>
    </source>
</evidence>
<comment type="subunit">
    <text evidence="13">Oligomeric complex.</text>
</comment>
<dbReference type="Proteomes" id="UP000037136">
    <property type="component" value="Unassembled WGS sequence"/>
</dbReference>
<dbReference type="AlphaFoldDB" id="A0A2A9P9P2"/>
<dbReference type="InterPro" id="IPR017106">
    <property type="entry name" value="Coatomer_gsu"/>
</dbReference>
<protein>
    <recommendedName>
        <fullName evidence="13">Coatomer subunit gamma</fullName>
    </recommendedName>
</protein>
<reference evidence="18 19" key="2">
    <citation type="journal article" date="2017" name="Sci. Rep.">
        <title>Ant-infecting Ophiocordyceps genomes reveal a high diversity of potential behavioral manipulation genes and a possible major role for enterotoxins.</title>
        <authorList>
            <person name="de Bekker C."/>
            <person name="Ohm R.A."/>
            <person name="Evans H.C."/>
            <person name="Brachmann A."/>
            <person name="Hughes D.P."/>
        </authorList>
    </citation>
    <scope>NUCLEOTIDE SEQUENCE [LARGE SCALE GENOMIC DNA]</scope>
    <source>
        <strain evidence="18 19">SC16a</strain>
    </source>
</reference>
<dbReference type="GO" id="GO:0006888">
    <property type="term" value="P:endoplasmic reticulum to Golgi vesicle-mediated transport"/>
    <property type="evidence" value="ECO:0007669"/>
    <property type="project" value="TreeGrafter"/>
</dbReference>
<dbReference type="SUPFAM" id="SSF49348">
    <property type="entry name" value="Clathrin adaptor appendage domain"/>
    <property type="match status" value="1"/>
</dbReference>
<feature type="compositionally biased region" description="Low complexity" evidence="14">
    <location>
        <begin position="638"/>
        <end position="647"/>
    </location>
</feature>
<dbReference type="SUPFAM" id="SSF55711">
    <property type="entry name" value="Subdomain of clathrin and coatomer appendage domain"/>
    <property type="match status" value="1"/>
</dbReference>
<dbReference type="Gene3D" id="3.30.310.10">
    <property type="entry name" value="TATA-Binding Protein"/>
    <property type="match status" value="1"/>
</dbReference>
<dbReference type="Pfam" id="PF01602">
    <property type="entry name" value="Adaptin_N"/>
    <property type="match status" value="1"/>
</dbReference>
<dbReference type="InterPro" id="IPR002553">
    <property type="entry name" value="Clathrin/coatomer_adapt-like_N"/>
</dbReference>
<evidence type="ECO:0000256" key="3">
    <source>
        <dbReference type="ARBA" id="ARBA00022448"/>
    </source>
</evidence>
<keyword evidence="3 13" id="KW-0813">Transport</keyword>
<dbReference type="InterPro" id="IPR012295">
    <property type="entry name" value="TBP_dom_sf"/>
</dbReference>
<dbReference type="InterPro" id="IPR037067">
    <property type="entry name" value="Coatomer_gsu_app_sf"/>
</dbReference>
<name>A0A2A9P9P2_OPHUN</name>
<dbReference type="Pfam" id="PF08752">
    <property type="entry name" value="COP-gamma_platf"/>
    <property type="match status" value="1"/>
</dbReference>
<dbReference type="GO" id="GO:0030126">
    <property type="term" value="C:COPI vesicle coat"/>
    <property type="evidence" value="ECO:0007669"/>
    <property type="project" value="InterPro"/>
</dbReference>
<gene>
    <name evidence="18" type="ORF">XA68_14882</name>
</gene>
<dbReference type="OrthoDB" id="1074925at2759"/>
<keyword evidence="8 13" id="KW-0653">Protein transport</keyword>
<dbReference type="PANTHER" id="PTHR10261:SF0">
    <property type="entry name" value="COATOMER SUBUNIT GAMMA-2"/>
    <property type="match status" value="1"/>
</dbReference>
<evidence type="ECO:0000259" key="17">
    <source>
        <dbReference type="Pfam" id="PF16381"/>
    </source>
</evidence>
<keyword evidence="19" id="KW-1185">Reference proteome</keyword>
<keyword evidence="5" id="KW-0597">Phosphoprotein</keyword>
<dbReference type="Gene3D" id="1.25.10.10">
    <property type="entry name" value="Leucine-rich Repeat Variant"/>
    <property type="match status" value="2"/>
</dbReference>
<evidence type="ECO:0000256" key="4">
    <source>
        <dbReference type="ARBA" id="ARBA00022490"/>
    </source>
</evidence>
<dbReference type="InterPro" id="IPR013040">
    <property type="entry name" value="Coatomer_gsu_app_Ig-like_dom"/>
</dbReference>
<evidence type="ECO:0000313" key="19">
    <source>
        <dbReference type="Proteomes" id="UP000037136"/>
    </source>
</evidence>
<dbReference type="GO" id="GO:0009306">
    <property type="term" value="P:protein secretion"/>
    <property type="evidence" value="ECO:0007669"/>
    <property type="project" value="TreeGrafter"/>
</dbReference>
<dbReference type="InterPro" id="IPR009028">
    <property type="entry name" value="Coatomer/calthrin_app_sub_C"/>
</dbReference>
<evidence type="ECO:0000256" key="11">
    <source>
        <dbReference type="ARBA" id="ARBA00023329"/>
    </source>
</evidence>
<evidence type="ECO:0000259" key="16">
    <source>
        <dbReference type="Pfam" id="PF08752"/>
    </source>
</evidence>
<keyword evidence="4 13" id="KW-0963">Cytoplasm</keyword>
<evidence type="ECO:0000256" key="14">
    <source>
        <dbReference type="SAM" id="MobiDB-lite"/>
    </source>
</evidence>
<evidence type="ECO:0000256" key="9">
    <source>
        <dbReference type="ARBA" id="ARBA00023034"/>
    </source>
</evidence>
<sequence length="918" mass="101007">MSYGKKDEDADLGLVKVDRTQVFQEARLFNSSPIQPRRCRILLTKIALLLYTGEKFPSNEATTLFFGISKLFQNKDASLRQMVHLVIKELANSAEDIIMVTSTIMKDTGGSSDAIFRPNAIRALCRIIDATTVQSIERVMKAAIVDKNPSVSSAALVSSYHLLPIAKDVVRRWQSETQEAAASTKSSGGFTLGFSSSSGQMPMNNSTMTQYHAIGLLYQMRMHDRMALVKMVQQFGAAGAIKNPAATVMLVRLAAQLAEEDVSLRKPMMQLLDGWLRHKSEMVNFEAAKAICDLRDVSDTEVAQAVHVLQLFLSSPRAVTKFAALRILHNFASFKPSAVAVCNPDIELLISNSNRSIATFAITTLLKTGNEASVDRLMKQISGFMSEITDEFKVTIVEAIRTLCLKFPSKQAGMLTFLSGILRDEGGYEFKRAVVESMFDLIKFMPDSKEEALAHLCEFIEDCEFTKLAVRILHLIGLEGPKTAQPTKYIRYIYNRVVLENAIVRAAAVTALAKFGVGQKDPDVKASVKVLLTRCLDDVDDEVRDRAALDLKLMGEDDDEMAQNFVKNENMFSLPVFEHQLVIYVTSDDKLAFDDPFDVTKIPVVTREQADAEDRTKKLTATAPTLKAPKVGPTKTPSSGAEAAASASAQAQRYAESLLQIPEMAKFGHVLKSSPVVELTESETEYVVTLVKHIFKEHVVLQYEVKNTLPDTVLENVSVVATPSEEEELEEEFIIPAERLVTNEPGKVYVAFKKVNGESALPVTSVSNILKFTSKEIDPTTNEAEETGYDDEYEVSEFDLAGSDYLVPTFASNFNHLWEQIGASGDQAEETLQLSGVKSIAEATEQLARTLSLQPLDGTDVPINQSTHTLKLLGKTVLGGRVVATVRMAYSSKSGVTTKIQVRSEEENVAALVLTSVA</sequence>
<keyword evidence="9 13" id="KW-0333">Golgi apparatus</keyword>
<feature type="domain" description="Coatomer gamma subunit appendage Ig-like subdomain" evidence="16">
    <location>
        <begin position="652"/>
        <end position="800"/>
    </location>
</feature>
<dbReference type="GO" id="GO:0005198">
    <property type="term" value="F:structural molecule activity"/>
    <property type="evidence" value="ECO:0007669"/>
    <property type="project" value="InterPro"/>
</dbReference>
<evidence type="ECO:0000256" key="12">
    <source>
        <dbReference type="ARBA" id="ARBA00025536"/>
    </source>
</evidence>
<dbReference type="FunFam" id="1.25.10.10:FF:000071">
    <property type="entry name" value="Coatomer subunit gamma"/>
    <property type="match status" value="1"/>
</dbReference>
<evidence type="ECO:0000256" key="5">
    <source>
        <dbReference type="ARBA" id="ARBA00022553"/>
    </source>
</evidence>
<evidence type="ECO:0000256" key="10">
    <source>
        <dbReference type="ARBA" id="ARBA00023136"/>
    </source>
</evidence>
<comment type="caution">
    <text evidence="18">The sequence shown here is derived from an EMBL/GenBank/DDBJ whole genome shotgun (WGS) entry which is preliminary data.</text>
</comment>
<dbReference type="STRING" id="268505.A0A2A9P9P2"/>
<feature type="domain" description="Coatomer subunit gamma C-terminal" evidence="17">
    <location>
        <begin position="803"/>
        <end position="917"/>
    </location>
</feature>
<dbReference type="GO" id="GO:0000139">
    <property type="term" value="C:Golgi membrane"/>
    <property type="evidence" value="ECO:0007669"/>
    <property type="project" value="UniProtKB-SubCell"/>
</dbReference>
<dbReference type="PIRSF" id="PIRSF037093">
    <property type="entry name" value="Coatomer_gamma_subunit"/>
    <property type="match status" value="1"/>
</dbReference>
<evidence type="ECO:0000256" key="13">
    <source>
        <dbReference type="PIRNR" id="PIRNR037093"/>
    </source>
</evidence>
<dbReference type="InterPro" id="IPR032154">
    <property type="entry name" value="Coatomer_g_Cpla"/>
</dbReference>
<comment type="function">
    <text evidence="12 13">The coatomer is a cytosolic protein complex that binds to dilysine motifs and reversibly associates with Golgi non-clathrin-coated vesicles, which further mediate biosynthetic protein transport from the ER, via the Golgi up to the trans Golgi network. Coatomer complex is required for budding from Golgi membranes, and is essential for the retrograde Golgi-to-ER transport of dilysine-tagged proteins.</text>
</comment>
<dbReference type="GO" id="GO:0005783">
    <property type="term" value="C:endoplasmic reticulum"/>
    <property type="evidence" value="ECO:0007669"/>
    <property type="project" value="TreeGrafter"/>
</dbReference>
<keyword evidence="10 13" id="KW-0472">Membrane</keyword>
<keyword evidence="6" id="KW-0677">Repeat</keyword>
<evidence type="ECO:0000256" key="6">
    <source>
        <dbReference type="ARBA" id="ARBA00022737"/>
    </source>
</evidence>
<organism evidence="18 19">
    <name type="scientific">Ophiocordyceps unilateralis</name>
    <name type="common">Zombie-ant fungus</name>
    <name type="synonym">Torrubia unilateralis</name>
    <dbReference type="NCBI Taxonomy" id="268505"/>
    <lineage>
        <taxon>Eukaryota</taxon>
        <taxon>Fungi</taxon>
        <taxon>Dikarya</taxon>
        <taxon>Ascomycota</taxon>
        <taxon>Pezizomycotina</taxon>
        <taxon>Sordariomycetes</taxon>
        <taxon>Hypocreomycetidae</taxon>
        <taxon>Hypocreales</taxon>
        <taxon>Ophiocordycipitaceae</taxon>
        <taxon>Ophiocordyceps</taxon>
    </lineage>
</organism>
<dbReference type="FunFam" id="3.30.310.10:FF:000008">
    <property type="entry name" value="Coatomer subunit gamma"/>
    <property type="match status" value="1"/>
</dbReference>
<dbReference type="Pfam" id="PF16381">
    <property type="entry name" value="Coatomer_g_Cpla"/>
    <property type="match status" value="1"/>
</dbReference>
<dbReference type="InterPro" id="IPR016024">
    <property type="entry name" value="ARM-type_fold"/>
</dbReference>
<dbReference type="PANTHER" id="PTHR10261">
    <property type="entry name" value="COATOMER SUBUNIT GAMMA"/>
    <property type="match status" value="1"/>
</dbReference>
<dbReference type="EMBL" id="LAZP02000395">
    <property type="protein sequence ID" value="PFH57546.1"/>
    <property type="molecule type" value="Genomic_DNA"/>
</dbReference>
<reference evidence="18 19" key="1">
    <citation type="journal article" date="2015" name="BMC Genomics">
        <title>Gene expression during zombie ant biting behavior reflects the complexity underlying fungal parasitic behavioral manipulation.</title>
        <authorList>
            <person name="de Bekker C."/>
            <person name="Ohm R.A."/>
            <person name="Loreto R.G."/>
            <person name="Sebastian A."/>
            <person name="Albert I."/>
            <person name="Merrow M."/>
            <person name="Brachmann A."/>
            <person name="Hughes D.P."/>
        </authorList>
    </citation>
    <scope>NUCLEOTIDE SEQUENCE [LARGE SCALE GENOMIC DNA]</scope>
    <source>
        <strain evidence="18 19">SC16a</strain>
    </source>
</reference>
<evidence type="ECO:0000256" key="7">
    <source>
        <dbReference type="ARBA" id="ARBA00022892"/>
    </source>
</evidence>
<dbReference type="GO" id="GO:0006886">
    <property type="term" value="P:intracellular protein transport"/>
    <property type="evidence" value="ECO:0007669"/>
    <property type="project" value="InterPro"/>
</dbReference>
<keyword evidence="7 13" id="KW-0931">ER-Golgi transport</keyword>